<gene>
    <name evidence="2" type="ORF">ASPWEDRAFT_166199</name>
</gene>
<dbReference type="PANTHER" id="PTHR47260:SF7">
    <property type="entry name" value="THIOESTERASE FAMILY PROTEIN (AFU_ORTHOLOGUE AFUA_1G10800)"/>
    <property type="match status" value="1"/>
</dbReference>
<dbReference type="Pfam" id="PF03061">
    <property type="entry name" value="4HBT"/>
    <property type="match status" value="1"/>
</dbReference>
<organism evidence="2 3">
    <name type="scientific">Aspergillus wentii DTO 134E9</name>
    <dbReference type="NCBI Taxonomy" id="1073089"/>
    <lineage>
        <taxon>Eukaryota</taxon>
        <taxon>Fungi</taxon>
        <taxon>Dikarya</taxon>
        <taxon>Ascomycota</taxon>
        <taxon>Pezizomycotina</taxon>
        <taxon>Eurotiomycetes</taxon>
        <taxon>Eurotiomycetidae</taxon>
        <taxon>Eurotiales</taxon>
        <taxon>Aspergillaceae</taxon>
        <taxon>Aspergillus</taxon>
        <taxon>Aspergillus subgen. Cremei</taxon>
    </lineage>
</organism>
<dbReference type="CDD" id="cd03443">
    <property type="entry name" value="PaaI_thioesterase"/>
    <property type="match status" value="1"/>
</dbReference>
<dbReference type="AlphaFoldDB" id="A0A1L9RYX1"/>
<dbReference type="GeneID" id="63745800"/>
<evidence type="ECO:0000313" key="2">
    <source>
        <dbReference type="EMBL" id="OJJ40112.1"/>
    </source>
</evidence>
<dbReference type="OrthoDB" id="506431at2759"/>
<dbReference type="InterPro" id="IPR006683">
    <property type="entry name" value="Thioestr_dom"/>
</dbReference>
<dbReference type="PANTHER" id="PTHR47260">
    <property type="entry name" value="UPF0644 PROTEIN PB2B4.06"/>
    <property type="match status" value="1"/>
</dbReference>
<evidence type="ECO:0000313" key="3">
    <source>
        <dbReference type="Proteomes" id="UP000184383"/>
    </source>
</evidence>
<protein>
    <recommendedName>
        <fullName evidence="1">Thioesterase domain-containing protein</fullName>
    </recommendedName>
</protein>
<dbReference type="Gene3D" id="3.10.129.10">
    <property type="entry name" value="Hotdog Thioesterase"/>
    <property type="match status" value="1"/>
</dbReference>
<dbReference type="InterPro" id="IPR029069">
    <property type="entry name" value="HotDog_dom_sf"/>
</dbReference>
<dbReference type="SUPFAM" id="SSF54637">
    <property type="entry name" value="Thioesterase/thiol ester dehydrase-isomerase"/>
    <property type="match status" value="1"/>
</dbReference>
<sequence length="186" mass="20402">MDFQNEIEKKLQTHPLVSRLRTNPSFQESRYYIHVPAALRPHMFTTGSLLFRDKVPVPPLAFFSKGGTSFFNILYIGPDLCGYPGMAHGGLLATIMDEGLLGCASAALPAQVGVTIQLQIEYLKPAPTDSFYVLKARTVKLEGKTVSVEGSIHTLEDGQPEEGEAVAEAYGEYLQPPSTRNLYPPC</sequence>
<proteinExistence type="predicted"/>
<evidence type="ECO:0000259" key="1">
    <source>
        <dbReference type="Pfam" id="PF03061"/>
    </source>
</evidence>
<dbReference type="EMBL" id="KV878209">
    <property type="protein sequence ID" value="OJJ40112.1"/>
    <property type="molecule type" value="Genomic_DNA"/>
</dbReference>
<name>A0A1L9RYX1_ASPWE</name>
<keyword evidence="3" id="KW-1185">Reference proteome</keyword>
<dbReference type="STRING" id="1073089.A0A1L9RYX1"/>
<dbReference type="InterPro" id="IPR052061">
    <property type="entry name" value="PTE-AB_protein"/>
</dbReference>
<accession>A0A1L9RYX1</accession>
<feature type="domain" description="Thioesterase" evidence="1">
    <location>
        <begin position="85"/>
        <end position="159"/>
    </location>
</feature>
<reference evidence="3" key="1">
    <citation type="journal article" date="2017" name="Genome Biol.">
        <title>Comparative genomics reveals high biological diversity and specific adaptations in the industrially and medically important fungal genus Aspergillus.</title>
        <authorList>
            <person name="de Vries R.P."/>
            <person name="Riley R."/>
            <person name="Wiebenga A."/>
            <person name="Aguilar-Osorio G."/>
            <person name="Amillis S."/>
            <person name="Uchima C.A."/>
            <person name="Anderluh G."/>
            <person name="Asadollahi M."/>
            <person name="Askin M."/>
            <person name="Barry K."/>
            <person name="Battaglia E."/>
            <person name="Bayram O."/>
            <person name="Benocci T."/>
            <person name="Braus-Stromeyer S.A."/>
            <person name="Caldana C."/>
            <person name="Canovas D."/>
            <person name="Cerqueira G.C."/>
            <person name="Chen F."/>
            <person name="Chen W."/>
            <person name="Choi C."/>
            <person name="Clum A."/>
            <person name="Dos Santos R.A."/>
            <person name="Damasio A.R."/>
            <person name="Diallinas G."/>
            <person name="Emri T."/>
            <person name="Fekete E."/>
            <person name="Flipphi M."/>
            <person name="Freyberg S."/>
            <person name="Gallo A."/>
            <person name="Gournas C."/>
            <person name="Habgood R."/>
            <person name="Hainaut M."/>
            <person name="Harispe M.L."/>
            <person name="Henrissat B."/>
            <person name="Hilden K.S."/>
            <person name="Hope R."/>
            <person name="Hossain A."/>
            <person name="Karabika E."/>
            <person name="Karaffa L."/>
            <person name="Karanyi Z."/>
            <person name="Krasevec N."/>
            <person name="Kuo A."/>
            <person name="Kusch H."/>
            <person name="LaButti K."/>
            <person name="Lagendijk E.L."/>
            <person name="Lapidus A."/>
            <person name="Levasseur A."/>
            <person name="Lindquist E."/>
            <person name="Lipzen A."/>
            <person name="Logrieco A.F."/>
            <person name="MacCabe A."/>
            <person name="Maekelae M.R."/>
            <person name="Malavazi I."/>
            <person name="Melin P."/>
            <person name="Meyer V."/>
            <person name="Mielnichuk N."/>
            <person name="Miskei M."/>
            <person name="Molnar A.P."/>
            <person name="Mule G."/>
            <person name="Ngan C.Y."/>
            <person name="Orejas M."/>
            <person name="Orosz E."/>
            <person name="Ouedraogo J.P."/>
            <person name="Overkamp K.M."/>
            <person name="Park H.-S."/>
            <person name="Perrone G."/>
            <person name="Piumi F."/>
            <person name="Punt P.J."/>
            <person name="Ram A.F."/>
            <person name="Ramon A."/>
            <person name="Rauscher S."/>
            <person name="Record E."/>
            <person name="Riano-Pachon D.M."/>
            <person name="Robert V."/>
            <person name="Roehrig J."/>
            <person name="Ruller R."/>
            <person name="Salamov A."/>
            <person name="Salih N.S."/>
            <person name="Samson R.A."/>
            <person name="Sandor E."/>
            <person name="Sanguinetti M."/>
            <person name="Schuetze T."/>
            <person name="Sepcic K."/>
            <person name="Shelest E."/>
            <person name="Sherlock G."/>
            <person name="Sophianopoulou V."/>
            <person name="Squina F.M."/>
            <person name="Sun H."/>
            <person name="Susca A."/>
            <person name="Todd R.B."/>
            <person name="Tsang A."/>
            <person name="Unkles S.E."/>
            <person name="van de Wiele N."/>
            <person name="van Rossen-Uffink D."/>
            <person name="Oliveira J.V."/>
            <person name="Vesth T.C."/>
            <person name="Visser J."/>
            <person name="Yu J.-H."/>
            <person name="Zhou M."/>
            <person name="Andersen M.R."/>
            <person name="Archer D.B."/>
            <person name="Baker S.E."/>
            <person name="Benoit I."/>
            <person name="Brakhage A.A."/>
            <person name="Braus G.H."/>
            <person name="Fischer R."/>
            <person name="Frisvad J.C."/>
            <person name="Goldman G.H."/>
            <person name="Houbraken J."/>
            <person name="Oakley B."/>
            <person name="Pocsi I."/>
            <person name="Scazzocchio C."/>
            <person name="Seiboth B."/>
            <person name="vanKuyk P.A."/>
            <person name="Wortman J."/>
            <person name="Dyer P.S."/>
            <person name="Grigoriev I.V."/>
        </authorList>
    </citation>
    <scope>NUCLEOTIDE SEQUENCE [LARGE SCALE GENOMIC DNA]</scope>
    <source>
        <strain evidence="3">DTO 134E9</strain>
    </source>
</reference>
<dbReference type="Proteomes" id="UP000184383">
    <property type="component" value="Unassembled WGS sequence"/>
</dbReference>
<dbReference type="RefSeq" id="XP_040693788.1">
    <property type="nucleotide sequence ID" value="XM_040829952.1"/>
</dbReference>
<dbReference type="VEuPathDB" id="FungiDB:ASPWEDRAFT_166199"/>